<comment type="caution">
    <text evidence="9">The sequence shown here is derived from an EMBL/GenBank/DDBJ whole genome shotgun (WGS) entry which is preliminary data.</text>
</comment>
<dbReference type="InterPro" id="IPR049177">
    <property type="entry name" value="MgtC_SapB_SrpB_YhiD_N"/>
</dbReference>
<dbReference type="Proteomes" id="UP000031433">
    <property type="component" value="Unassembled WGS sequence"/>
</dbReference>
<sequence>MSDYPYEANLVFRLLLAVLCGALLGYERERHGISAGLRTNILVCVSAALMMIVSKYFYYKPGEIIDNINIGLDPSRIAASIISGIGFLGAGVIIKERGSIRGLTTAATLWYNAGLGMACGAGMIILPIFCTAIGLVSLTALKQLGNRIPRDQHKNIMVECNNLGEQSLLTLKDYFTERNIQIIDINLSQQIRESTTNYEIVVKGNWHNDELLRHVSNLSRFDFVTQTKLS</sequence>
<dbReference type="RefSeq" id="WP_039646262.1">
    <property type="nucleotide sequence ID" value="NZ_JXBL01000001.1"/>
</dbReference>
<evidence type="ECO:0000256" key="4">
    <source>
        <dbReference type="ARBA" id="ARBA00022692"/>
    </source>
</evidence>
<evidence type="ECO:0000256" key="5">
    <source>
        <dbReference type="ARBA" id="ARBA00022989"/>
    </source>
</evidence>
<evidence type="ECO:0000313" key="10">
    <source>
        <dbReference type="Proteomes" id="UP000031433"/>
    </source>
</evidence>
<dbReference type="AlphaFoldDB" id="A0A0C1TQQ6"/>
<evidence type="ECO:0000256" key="6">
    <source>
        <dbReference type="ARBA" id="ARBA00023136"/>
    </source>
</evidence>
<reference evidence="9 10" key="1">
    <citation type="submission" date="2015-01" db="EMBL/GenBank/DDBJ databases">
        <title>Genome sequence of the anaerobic bacterium Geobacter soli GSS01, a dissimilatory Fe(III) reducer from soil.</title>
        <authorList>
            <person name="Yang G."/>
            <person name="Zhou S."/>
        </authorList>
    </citation>
    <scope>NUCLEOTIDE SEQUENCE [LARGE SCALE GENOMIC DNA]</scope>
    <source>
        <strain evidence="9 10">GSS01</strain>
    </source>
</reference>
<evidence type="ECO:0000256" key="7">
    <source>
        <dbReference type="SAM" id="Phobius"/>
    </source>
</evidence>
<dbReference type="Pfam" id="PF02308">
    <property type="entry name" value="MgtC"/>
    <property type="match status" value="1"/>
</dbReference>
<comment type="subcellular location">
    <subcellularLocation>
        <location evidence="1">Cell membrane</location>
        <topology evidence="1">Multi-pass membrane protein</topology>
    </subcellularLocation>
</comment>
<feature type="transmembrane region" description="Helical" evidence="7">
    <location>
        <begin position="6"/>
        <end position="25"/>
    </location>
</feature>
<keyword evidence="3" id="KW-1003">Cell membrane</keyword>
<proteinExistence type="inferred from homology"/>
<gene>
    <name evidence="9" type="ORF">SE37_10865</name>
</gene>
<evidence type="ECO:0000313" key="9">
    <source>
        <dbReference type="EMBL" id="KIE43099.1"/>
    </source>
</evidence>
<feature type="transmembrane region" description="Helical" evidence="7">
    <location>
        <begin position="77"/>
        <end position="94"/>
    </location>
</feature>
<keyword evidence="5 7" id="KW-1133">Transmembrane helix</keyword>
<accession>A0A0C1TQQ6</accession>
<dbReference type="InterPro" id="IPR003416">
    <property type="entry name" value="MgtC/SapB/SrpB/YhiD_fam"/>
</dbReference>
<feature type="transmembrane region" description="Helical" evidence="7">
    <location>
        <begin position="37"/>
        <end position="57"/>
    </location>
</feature>
<evidence type="ECO:0000256" key="1">
    <source>
        <dbReference type="ARBA" id="ARBA00004651"/>
    </source>
</evidence>
<evidence type="ECO:0000256" key="2">
    <source>
        <dbReference type="ARBA" id="ARBA00009298"/>
    </source>
</evidence>
<organism evidence="9 10">
    <name type="scientific">Geobacter soli</name>
    <dbReference type="NCBI Taxonomy" id="1510391"/>
    <lineage>
        <taxon>Bacteria</taxon>
        <taxon>Pseudomonadati</taxon>
        <taxon>Thermodesulfobacteriota</taxon>
        <taxon>Desulfuromonadia</taxon>
        <taxon>Geobacterales</taxon>
        <taxon>Geobacteraceae</taxon>
        <taxon>Geobacter</taxon>
    </lineage>
</organism>
<feature type="domain" description="MgtC/SapB/SrpB/YhiD N-terminal" evidence="8">
    <location>
        <begin position="14"/>
        <end position="146"/>
    </location>
</feature>
<feature type="transmembrane region" description="Helical" evidence="7">
    <location>
        <begin position="115"/>
        <end position="141"/>
    </location>
</feature>
<keyword evidence="10" id="KW-1185">Reference proteome</keyword>
<comment type="similarity">
    <text evidence="2">Belongs to the MgtC/SapB family.</text>
</comment>
<keyword evidence="4 7" id="KW-0812">Transmembrane</keyword>
<name>A0A0C1TQQ6_9BACT</name>
<keyword evidence="6 7" id="KW-0472">Membrane</keyword>
<dbReference type="EMBL" id="JXBL01000001">
    <property type="protein sequence ID" value="KIE43099.1"/>
    <property type="molecule type" value="Genomic_DNA"/>
</dbReference>
<protein>
    <submittedName>
        <fullName evidence="9">Magnesium transporter MgtC</fullName>
    </submittedName>
</protein>
<evidence type="ECO:0000256" key="3">
    <source>
        <dbReference type="ARBA" id="ARBA00022475"/>
    </source>
</evidence>
<dbReference type="PRINTS" id="PR01837">
    <property type="entry name" value="MGTCSAPBPROT"/>
</dbReference>
<dbReference type="PANTHER" id="PTHR33778:SF1">
    <property type="entry name" value="MAGNESIUM TRANSPORTER YHID-RELATED"/>
    <property type="match status" value="1"/>
</dbReference>
<dbReference type="PANTHER" id="PTHR33778">
    <property type="entry name" value="PROTEIN MGTC"/>
    <property type="match status" value="1"/>
</dbReference>
<dbReference type="GO" id="GO:0005886">
    <property type="term" value="C:plasma membrane"/>
    <property type="evidence" value="ECO:0007669"/>
    <property type="project" value="UniProtKB-SubCell"/>
</dbReference>
<evidence type="ECO:0000259" key="8">
    <source>
        <dbReference type="Pfam" id="PF02308"/>
    </source>
</evidence>